<feature type="chain" id="PRO_5038770986" description="Copper amine oxidase-like N-terminal domain-containing protein" evidence="1">
    <location>
        <begin position="22"/>
        <end position="508"/>
    </location>
</feature>
<evidence type="ECO:0000313" key="4">
    <source>
        <dbReference type="Proteomes" id="UP000029518"/>
    </source>
</evidence>
<dbReference type="SUPFAM" id="SSF50985">
    <property type="entry name" value="RCC1/BLIP-II"/>
    <property type="match status" value="1"/>
</dbReference>
<dbReference type="InterPro" id="IPR009091">
    <property type="entry name" value="RCC1/BLIP-II"/>
</dbReference>
<dbReference type="InterPro" id="IPR000408">
    <property type="entry name" value="Reg_chr_condens"/>
</dbReference>
<dbReference type="OrthoDB" id="27389at2"/>
<sequence length="508" mass="54818">MKKSNLLLSLIMGLTVILSIAPETGLAASTSGIASYGANYLIKDDGSLWIWGDTKSVPTQVQGLSDVQASFPLWNGALVVTKDGSVAKWETNDRTMGIEVTPVGEMKNMTAFYGLDSRRFAVTGEGKVYTAVTRSDGAEMTDFSLLPGIEDVAAVSGYFDNIVNTDGQWQGDLRRFLFLKTDGSVWATFDEFASFAPIPNLTDVVKLESDYALKKDGSVWTWPTGKDFEPNTTGDPSMVIISHIPALSKINMMRSNGYSKLAIDGQSRLWFWGATITGSSDGTTYTDQPVPIVLSGISKVTDAYIVERSIVALTSDGKVYTTTIDTTKMSPNAKFTLLTSDVQSMKGGGRHMIMQKKDGTLWGWGVNKNAQLGYGTYEFNYPAPVPMQKPVSVTLNGESVAFTNGVITRNGQNFIPLRSLFSKMGATIGYSMDKVATITGTAEGKSPLSIAINTASGATTVNGKSITLLTPPFVVNGTVYLPLRFISEQLGATVEWLPQESRIAISMK</sequence>
<dbReference type="RefSeq" id="WP_042211853.1">
    <property type="nucleotide sequence ID" value="NZ_CP009285.1"/>
</dbReference>
<dbReference type="KEGG" id="pbd:PBOR_12480"/>
<dbReference type="InterPro" id="IPR051553">
    <property type="entry name" value="Ran_GTPase-activating"/>
</dbReference>
<gene>
    <name evidence="3" type="ORF">PBOR_12480</name>
</gene>
<dbReference type="PANTHER" id="PTHR45982">
    <property type="entry name" value="REGULATOR OF CHROMOSOME CONDENSATION"/>
    <property type="match status" value="1"/>
</dbReference>
<keyword evidence="1" id="KW-0732">Signal</keyword>
<accession>A0A089LES3</accession>
<organism evidence="3 4">
    <name type="scientific">Paenibacillus borealis</name>
    <dbReference type="NCBI Taxonomy" id="160799"/>
    <lineage>
        <taxon>Bacteria</taxon>
        <taxon>Bacillati</taxon>
        <taxon>Bacillota</taxon>
        <taxon>Bacilli</taxon>
        <taxon>Bacillales</taxon>
        <taxon>Paenibacillaceae</taxon>
        <taxon>Paenibacillus</taxon>
    </lineage>
</organism>
<dbReference type="Gene3D" id="2.130.10.30">
    <property type="entry name" value="Regulator of chromosome condensation 1/beta-lactamase-inhibitor protein II"/>
    <property type="match status" value="3"/>
</dbReference>
<name>A0A089LES3_PAEBO</name>
<dbReference type="Gene3D" id="3.30.457.10">
    <property type="entry name" value="Copper amine oxidase-like, N-terminal domain"/>
    <property type="match status" value="1"/>
</dbReference>
<feature type="domain" description="Copper amine oxidase-like N-terminal" evidence="2">
    <location>
        <begin position="395"/>
        <end position="504"/>
    </location>
</feature>
<evidence type="ECO:0000313" key="3">
    <source>
        <dbReference type="EMBL" id="AIQ57653.1"/>
    </source>
</evidence>
<dbReference type="AlphaFoldDB" id="A0A089LES3"/>
<keyword evidence="4" id="KW-1185">Reference proteome</keyword>
<dbReference type="PANTHER" id="PTHR45982:SF1">
    <property type="entry name" value="REGULATOR OF CHROMOSOME CONDENSATION"/>
    <property type="match status" value="1"/>
</dbReference>
<protein>
    <recommendedName>
        <fullName evidence="2">Copper amine oxidase-like N-terminal domain-containing protein</fullName>
    </recommendedName>
</protein>
<dbReference type="Pfam" id="PF07833">
    <property type="entry name" value="Cu_amine_oxidN1"/>
    <property type="match status" value="1"/>
</dbReference>
<dbReference type="InterPro" id="IPR012854">
    <property type="entry name" value="Cu_amine_oxidase-like_N"/>
</dbReference>
<proteinExistence type="predicted"/>
<evidence type="ECO:0000259" key="2">
    <source>
        <dbReference type="Pfam" id="PF07833"/>
    </source>
</evidence>
<feature type="signal peptide" evidence="1">
    <location>
        <begin position="1"/>
        <end position="21"/>
    </location>
</feature>
<dbReference type="SUPFAM" id="SSF55383">
    <property type="entry name" value="Copper amine oxidase, domain N"/>
    <property type="match status" value="1"/>
</dbReference>
<dbReference type="InterPro" id="IPR036582">
    <property type="entry name" value="Mao_N_sf"/>
</dbReference>
<evidence type="ECO:0000256" key="1">
    <source>
        <dbReference type="SAM" id="SignalP"/>
    </source>
</evidence>
<dbReference type="Proteomes" id="UP000029518">
    <property type="component" value="Chromosome"/>
</dbReference>
<dbReference type="HOGENOM" id="CLU_544951_0_0_9"/>
<dbReference type="Pfam" id="PF00415">
    <property type="entry name" value="RCC1"/>
    <property type="match status" value="1"/>
</dbReference>
<dbReference type="EMBL" id="CP009285">
    <property type="protein sequence ID" value="AIQ57653.1"/>
    <property type="molecule type" value="Genomic_DNA"/>
</dbReference>
<reference evidence="3" key="1">
    <citation type="submission" date="2014-08" db="EMBL/GenBank/DDBJ databases">
        <title>Comparative genomics of the Paenibacillus odorifer group.</title>
        <authorList>
            <person name="den Bakker H.C."/>
            <person name="Tsai Y.-C.Y.-C."/>
            <person name="Martin N."/>
            <person name="Korlach J."/>
            <person name="Wiedmann M."/>
        </authorList>
    </citation>
    <scope>NUCLEOTIDE SEQUENCE [LARGE SCALE GENOMIC DNA]</scope>
    <source>
        <strain evidence="3">DSM 13188</strain>
    </source>
</reference>